<dbReference type="InterPro" id="IPR036890">
    <property type="entry name" value="HATPase_C_sf"/>
</dbReference>
<evidence type="ECO:0000256" key="1">
    <source>
        <dbReference type="SAM" id="Phobius"/>
    </source>
</evidence>
<dbReference type="InterPro" id="IPR011495">
    <property type="entry name" value="Sig_transdc_His_kin_sub2_dim/P"/>
</dbReference>
<dbReference type="InterPro" id="IPR000014">
    <property type="entry name" value="PAS"/>
</dbReference>
<keyword evidence="1" id="KW-0812">Transmembrane</keyword>
<dbReference type="InterPro" id="IPR038318">
    <property type="entry name" value="KdpD_sf"/>
</dbReference>
<dbReference type="PROSITE" id="PS50109">
    <property type="entry name" value="HIS_KIN"/>
    <property type="match status" value="1"/>
</dbReference>
<comment type="caution">
    <text evidence="5">The sequence shown here is derived from an EMBL/GenBank/DDBJ whole genome shotgun (WGS) entry which is preliminary data.</text>
</comment>
<dbReference type="NCBIfam" id="TIGR00229">
    <property type="entry name" value="sensory_box"/>
    <property type="match status" value="1"/>
</dbReference>
<dbReference type="Pfam" id="PF13426">
    <property type="entry name" value="PAS_9"/>
    <property type="match status" value="1"/>
</dbReference>
<feature type="domain" description="PAS" evidence="3">
    <location>
        <begin position="119"/>
        <end position="172"/>
    </location>
</feature>
<dbReference type="PROSITE" id="PS50113">
    <property type="entry name" value="PAC"/>
    <property type="match status" value="1"/>
</dbReference>
<evidence type="ECO:0000259" key="4">
    <source>
        <dbReference type="PROSITE" id="PS50113"/>
    </source>
</evidence>
<protein>
    <submittedName>
        <fullName evidence="5">PAS domain S-box protein</fullName>
    </submittedName>
</protein>
<evidence type="ECO:0000313" key="6">
    <source>
        <dbReference type="Proteomes" id="UP000825933"/>
    </source>
</evidence>
<dbReference type="Gene3D" id="1.20.120.620">
    <property type="entry name" value="Backbone structure of the membrane domain of e. Coli histidine kinase receptor kdpd"/>
    <property type="match status" value="1"/>
</dbReference>
<sequence>MANKLIIENQSYKIITILVLLAFCVFLTYYFHFVLGTGTIFTHIFYFPIILAAIWWRSKGLIVPIFLSILLIASYFLAPNLNYPLYEDLFRVFIFMAIGIVVAILSEEIYQKDIKLIESTEKFRSVAVSAVDGIITTDTDGKIVFFNNSLKNIFGYSIDEIKGKHVAMLMPERFKLKFIEKLERFKTTGSHELDRRTFESIGLRKDGVEFPFEISISTWGSKGDIFTTSIIRDVTERKITEKQLKKSLYEKETLLKEIHHRVKNNLMIISSLLNLQSRYIKDEESKNIFKESQNRAKSMALIHERLYRSKDLKRIDFGDYINTLADDLYHTYVIDTNLIELNVNVDDLMLDINTSIPLGLIVNELVTNSLKHAFPKGRSGKIDINFHLQGDTYLLEVKDNGIGFPKGIDYKNSDSLGLRLVTSLTEQIDGIIEFNNTSGTSFKIIFAEEKFDENI</sequence>
<dbReference type="RefSeq" id="WP_223792023.1">
    <property type="nucleotide sequence ID" value="NZ_JAIOUQ010000013.1"/>
</dbReference>
<feature type="transmembrane region" description="Helical" evidence="1">
    <location>
        <begin position="61"/>
        <end position="77"/>
    </location>
</feature>
<feature type="domain" description="Histidine kinase" evidence="2">
    <location>
        <begin position="257"/>
        <end position="450"/>
    </location>
</feature>
<evidence type="ECO:0000259" key="3">
    <source>
        <dbReference type="PROSITE" id="PS50112"/>
    </source>
</evidence>
<feature type="transmembrane region" description="Helical" evidence="1">
    <location>
        <begin position="12"/>
        <end position="32"/>
    </location>
</feature>
<dbReference type="EMBL" id="JAIOUQ010000013">
    <property type="protein sequence ID" value="MBZ2166472.1"/>
    <property type="molecule type" value="Genomic_DNA"/>
</dbReference>
<keyword evidence="1" id="KW-0472">Membrane</keyword>
<dbReference type="SMART" id="SM00387">
    <property type="entry name" value="HATPase_c"/>
    <property type="match status" value="1"/>
</dbReference>
<dbReference type="InterPro" id="IPR000700">
    <property type="entry name" value="PAS-assoc_C"/>
</dbReference>
<keyword evidence="1" id="KW-1133">Transmembrane helix</keyword>
<dbReference type="InterPro" id="IPR003594">
    <property type="entry name" value="HATPase_dom"/>
</dbReference>
<gene>
    <name evidence="5" type="ORF">K8N75_10530</name>
</gene>
<dbReference type="PROSITE" id="PS50112">
    <property type="entry name" value="PAS"/>
    <property type="match status" value="1"/>
</dbReference>
<dbReference type="Pfam" id="PF07568">
    <property type="entry name" value="HisKA_2"/>
    <property type="match status" value="1"/>
</dbReference>
<proteinExistence type="predicted"/>
<dbReference type="SUPFAM" id="SSF55874">
    <property type="entry name" value="ATPase domain of HSP90 chaperone/DNA topoisomerase II/histidine kinase"/>
    <property type="match status" value="1"/>
</dbReference>
<feature type="transmembrane region" description="Helical" evidence="1">
    <location>
        <begin position="89"/>
        <end position="106"/>
    </location>
</feature>
<evidence type="ECO:0000313" key="5">
    <source>
        <dbReference type="EMBL" id="MBZ2166472.1"/>
    </source>
</evidence>
<evidence type="ECO:0000259" key="2">
    <source>
        <dbReference type="PROSITE" id="PS50109"/>
    </source>
</evidence>
<name>A0A8T5UR51_9EURY</name>
<dbReference type="InterPro" id="IPR005467">
    <property type="entry name" value="His_kinase_dom"/>
</dbReference>
<reference evidence="6" key="1">
    <citation type="journal article" date="2022" name="Microbiol. Resour. Announc.">
        <title>Draft Genome Sequence of a Methanogenic Archaeon from West Spitsbergen Permafrost.</title>
        <authorList>
            <person name="Trubitsyn V."/>
            <person name="Rivkina E."/>
            <person name="Shcherbakova V."/>
        </authorList>
    </citation>
    <scope>NUCLEOTIDE SEQUENCE [LARGE SCALE GENOMIC DNA]</scope>
    <source>
        <strain evidence="6">VT</strain>
    </source>
</reference>
<organism evidence="5 6">
    <name type="scientific">Methanobacterium spitsbergense</name>
    <dbReference type="NCBI Taxonomy" id="2874285"/>
    <lineage>
        <taxon>Archaea</taxon>
        <taxon>Methanobacteriati</taxon>
        <taxon>Methanobacteriota</taxon>
        <taxon>Methanomada group</taxon>
        <taxon>Methanobacteria</taxon>
        <taxon>Methanobacteriales</taxon>
        <taxon>Methanobacteriaceae</taxon>
        <taxon>Methanobacterium</taxon>
    </lineage>
</organism>
<dbReference type="Pfam" id="PF02518">
    <property type="entry name" value="HATPase_c"/>
    <property type="match status" value="1"/>
</dbReference>
<feature type="transmembrane region" description="Helical" evidence="1">
    <location>
        <begin position="38"/>
        <end position="56"/>
    </location>
</feature>
<dbReference type="SUPFAM" id="SSF55785">
    <property type="entry name" value="PYP-like sensor domain (PAS domain)"/>
    <property type="match status" value="1"/>
</dbReference>
<dbReference type="Gene3D" id="3.30.565.10">
    <property type="entry name" value="Histidine kinase-like ATPase, C-terminal domain"/>
    <property type="match status" value="1"/>
</dbReference>
<dbReference type="Gene3D" id="3.30.450.20">
    <property type="entry name" value="PAS domain"/>
    <property type="match status" value="1"/>
</dbReference>
<dbReference type="Proteomes" id="UP000825933">
    <property type="component" value="Unassembled WGS sequence"/>
</dbReference>
<dbReference type="PANTHER" id="PTHR43065:SF23">
    <property type="entry name" value="SENSOR HISTIDINE KINASE PDTAS"/>
    <property type="match status" value="1"/>
</dbReference>
<feature type="domain" description="PAC" evidence="4">
    <location>
        <begin position="196"/>
        <end position="246"/>
    </location>
</feature>
<keyword evidence="6" id="KW-1185">Reference proteome</keyword>
<dbReference type="CDD" id="cd00130">
    <property type="entry name" value="PAS"/>
    <property type="match status" value="1"/>
</dbReference>
<dbReference type="PANTHER" id="PTHR43065">
    <property type="entry name" value="SENSOR HISTIDINE KINASE"/>
    <property type="match status" value="1"/>
</dbReference>
<dbReference type="SMART" id="SM00091">
    <property type="entry name" value="PAS"/>
    <property type="match status" value="1"/>
</dbReference>
<accession>A0A8T5UR51</accession>
<dbReference type="AlphaFoldDB" id="A0A8T5UR51"/>
<dbReference type="InterPro" id="IPR035965">
    <property type="entry name" value="PAS-like_dom_sf"/>
</dbReference>